<name>T0J7D3_9SPHN</name>
<keyword evidence="2" id="KW-1185">Reference proteome</keyword>
<sequence length="63" mass="7042">MAIALREGWPAKYPKRGGQFGVIELWIEGRQMIEGLTAEMQAEHLATVTIDNWRAMLATSTPV</sequence>
<protein>
    <submittedName>
        <fullName evidence="1">Uncharacterized protein</fullName>
    </submittedName>
</protein>
<gene>
    <name evidence="1" type="ORF">M529_07825</name>
</gene>
<dbReference type="Proteomes" id="UP000015523">
    <property type="component" value="Unassembled WGS sequence"/>
</dbReference>
<reference evidence="1 2" key="1">
    <citation type="journal article" date="2013" name="Genome Announc.">
        <title>Draft Genome Sequence of Sphingobium ummariense Strain RL-3, a Hexachlorocyclohexane-Degrading Bacterium.</title>
        <authorList>
            <person name="Kohli P."/>
            <person name="Dua A."/>
            <person name="Sangwan N."/>
            <person name="Oldach P."/>
            <person name="Khurana J.P."/>
            <person name="Lal R."/>
        </authorList>
    </citation>
    <scope>NUCLEOTIDE SEQUENCE [LARGE SCALE GENOMIC DNA]</scope>
    <source>
        <strain evidence="1 2">RL-3</strain>
    </source>
</reference>
<comment type="caution">
    <text evidence="1">The sequence shown here is derived from an EMBL/GenBank/DDBJ whole genome shotgun (WGS) entry which is preliminary data.</text>
</comment>
<organism evidence="1 2">
    <name type="scientific">Sphingobium ummariense RL-3</name>
    <dbReference type="NCBI Taxonomy" id="1346791"/>
    <lineage>
        <taxon>Bacteria</taxon>
        <taxon>Pseudomonadati</taxon>
        <taxon>Pseudomonadota</taxon>
        <taxon>Alphaproteobacteria</taxon>
        <taxon>Sphingomonadales</taxon>
        <taxon>Sphingomonadaceae</taxon>
        <taxon>Sphingobium</taxon>
    </lineage>
</organism>
<dbReference type="AlphaFoldDB" id="T0J7D3"/>
<proteinExistence type="predicted"/>
<evidence type="ECO:0000313" key="1">
    <source>
        <dbReference type="EMBL" id="EQB32737.1"/>
    </source>
</evidence>
<dbReference type="RefSeq" id="WP_021317457.1">
    <property type="nucleotide sequence ID" value="NZ_AUWY01000058.1"/>
</dbReference>
<accession>T0J7D3</accession>
<dbReference type="PATRIC" id="fig|1346791.3.peg.1501"/>
<evidence type="ECO:0000313" key="2">
    <source>
        <dbReference type="Proteomes" id="UP000015523"/>
    </source>
</evidence>
<dbReference type="EMBL" id="AUWY01000058">
    <property type="protein sequence ID" value="EQB32737.1"/>
    <property type="molecule type" value="Genomic_DNA"/>
</dbReference>
<dbReference type="OrthoDB" id="512901at2"/>